<dbReference type="Proteomes" id="UP000198287">
    <property type="component" value="Unassembled WGS sequence"/>
</dbReference>
<name>A0A226DPI0_FOLCA</name>
<gene>
    <name evidence="5" type="ORF">Fcan01_19181</name>
</gene>
<evidence type="ECO:0000256" key="2">
    <source>
        <dbReference type="PROSITE-ProRule" id="PRU00059"/>
    </source>
</evidence>
<accession>A0A226DPI0</accession>
<dbReference type="EMBL" id="LNIX01000016">
    <property type="protein sequence ID" value="OXA46136.1"/>
    <property type="molecule type" value="Genomic_DNA"/>
</dbReference>
<dbReference type="AlphaFoldDB" id="A0A226DPI0"/>
<dbReference type="PROSITE" id="PS01180">
    <property type="entry name" value="CUB"/>
    <property type="match status" value="1"/>
</dbReference>
<comment type="caution">
    <text evidence="2">Lacks conserved residue(s) required for the propagation of feature annotation.</text>
</comment>
<dbReference type="InterPro" id="IPR009003">
    <property type="entry name" value="Peptidase_S1_PA"/>
</dbReference>
<dbReference type="SUPFAM" id="SSF50494">
    <property type="entry name" value="Trypsin-like serine proteases"/>
    <property type="match status" value="1"/>
</dbReference>
<dbReference type="CDD" id="cd00041">
    <property type="entry name" value="CUB"/>
    <property type="match status" value="1"/>
</dbReference>
<organism evidence="5 6">
    <name type="scientific">Folsomia candida</name>
    <name type="common">Springtail</name>
    <dbReference type="NCBI Taxonomy" id="158441"/>
    <lineage>
        <taxon>Eukaryota</taxon>
        <taxon>Metazoa</taxon>
        <taxon>Ecdysozoa</taxon>
        <taxon>Arthropoda</taxon>
        <taxon>Hexapoda</taxon>
        <taxon>Collembola</taxon>
        <taxon>Entomobryomorpha</taxon>
        <taxon>Isotomoidea</taxon>
        <taxon>Isotomidae</taxon>
        <taxon>Proisotominae</taxon>
        <taxon>Folsomia</taxon>
    </lineage>
</organism>
<dbReference type="InterPro" id="IPR035914">
    <property type="entry name" value="Sperma_CUB_dom_sf"/>
</dbReference>
<dbReference type="SUPFAM" id="SSF49854">
    <property type="entry name" value="Spermadhesin, CUB domain"/>
    <property type="match status" value="1"/>
</dbReference>
<dbReference type="SMART" id="SM00020">
    <property type="entry name" value="Tryp_SPc"/>
    <property type="match status" value="1"/>
</dbReference>
<dbReference type="Gene3D" id="2.60.120.290">
    <property type="entry name" value="Spermadhesin, CUB domain"/>
    <property type="match status" value="1"/>
</dbReference>
<sequence>MDTSAPLRDSAVMQRSSPQILVVHKLMQTDPHEFKFMVMVDMRIIGRGFCGGAVISPDWIITAANCATWPLSGYKITAGDHNIDVVEGTEQTREVVQIVIHPNYESESASKFENDIALMKVSPPFEFNEFVQPVVIPEANFTPTDYATITGWGMLSAGGSYASNLMKVDVPLVDDTTCDVFGFLVPSMVCYGGGDKDGCLGDDGGPLVCGDSQTLCGIFSVGHCGDLPGVYTEVSYFGDWIRRSVVPTEEDPWPVESITTCGGRIAASSAEIKFQLGSSIRADQRCVWVLKPPYESSRFRLSSSGLGENDGLYLTSFANSQPGTQQQMTRVGQNYTIKSGFILVTLNVGNAPTRGFRLEFFSSGLLSVTKDVTGFARLTTSTGNFSYPIGGGRYRDNENALFVINPTAPAMRTLMFSRMDVENHSECGYDAIMIYNWYNNQYIQVVRHCGSSLPPTTTFQSGLGLVTFESDDVFTTTGFDFEWA</sequence>
<proteinExistence type="predicted"/>
<dbReference type="InterPro" id="IPR001314">
    <property type="entry name" value="Peptidase_S1A"/>
</dbReference>
<keyword evidence="6" id="KW-1185">Reference proteome</keyword>
<reference evidence="5 6" key="1">
    <citation type="submission" date="2015-12" db="EMBL/GenBank/DDBJ databases">
        <title>The genome of Folsomia candida.</title>
        <authorList>
            <person name="Faddeeva A."/>
            <person name="Derks M.F."/>
            <person name="Anvar Y."/>
            <person name="Smit S."/>
            <person name="Van Straalen N."/>
            <person name="Roelofs D."/>
        </authorList>
    </citation>
    <scope>NUCLEOTIDE SEQUENCE [LARGE SCALE GENOMIC DNA]</scope>
    <source>
        <strain evidence="5 6">VU population</strain>
        <tissue evidence="5">Whole body</tissue>
    </source>
</reference>
<dbReference type="STRING" id="158441.A0A226DPI0"/>
<feature type="domain" description="CUB" evidence="3">
    <location>
        <begin position="372"/>
        <end position="484"/>
    </location>
</feature>
<dbReference type="FunFam" id="2.40.10.10:FF:000068">
    <property type="entry name" value="transmembrane protease serine 2"/>
    <property type="match status" value="1"/>
</dbReference>
<feature type="domain" description="Peptidase S1" evidence="4">
    <location>
        <begin position="22"/>
        <end position="246"/>
    </location>
</feature>
<evidence type="ECO:0000256" key="1">
    <source>
        <dbReference type="ARBA" id="ARBA00023157"/>
    </source>
</evidence>
<evidence type="ECO:0000259" key="3">
    <source>
        <dbReference type="PROSITE" id="PS01180"/>
    </source>
</evidence>
<protein>
    <submittedName>
        <fullName evidence="5">Trypsin-1</fullName>
    </submittedName>
</protein>
<keyword evidence="1" id="KW-1015">Disulfide bond</keyword>
<comment type="caution">
    <text evidence="5">The sequence shown here is derived from an EMBL/GenBank/DDBJ whole genome shotgun (WGS) entry which is preliminary data.</text>
</comment>
<evidence type="ECO:0000259" key="4">
    <source>
        <dbReference type="PROSITE" id="PS50240"/>
    </source>
</evidence>
<dbReference type="InterPro" id="IPR000859">
    <property type="entry name" value="CUB_dom"/>
</dbReference>
<dbReference type="InterPro" id="IPR001254">
    <property type="entry name" value="Trypsin_dom"/>
</dbReference>
<dbReference type="CDD" id="cd00190">
    <property type="entry name" value="Tryp_SPc"/>
    <property type="match status" value="1"/>
</dbReference>
<dbReference type="PANTHER" id="PTHR24252">
    <property type="entry name" value="ACROSIN-RELATED"/>
    <property type="match status" value="1"/>
</dbReference>
<dbReference type="GO" id="GO:0004252">
    <property type="term" value="F:serine-type endopeptidase activity"/>
    <property type="evidence" value="ECO:0007669"/>
    <property type="project" value="InterPro"/>
</dbReference>
<dbReference type="GO" id="GO:0006508">
    <property type="term" value="P:proteolysis"/>
    <property type="evidence" value="ECO:0007669"/>
    <property type="project" value="InterPro"/>
</dbReference>
<dbReference type="PANTHER" id="PTHR24252:SF18">
    <property type="entry name" value="OVOCHYMASE 1"/>
    <property type="match status" value="1"/>
</dbReference>
<dbReference type="PRINTS" id="PR00722">
    <property type="entry name" value="CHYMOTRYPSIN"/>
</dbReference>
<dbReference type="Gene3D" id="2.40.10.10">
    <property type="entry name" value="Trypsin-like serine proteases"/>
    <property type="match status" value="2"/>
</dbReference>
<dbReference type="InterPro" id="IPR043504">
    <property type="entry name" value="Peptidase_S1_PA_chymotrypsin"/>
</dbReference>
<dbReference type="Pfam" id="PF00089">
    <property type="entry name" value="Trypsin"/>
    <property type="match status" value="1"/>
</dbReference>
<dbReference type="SMART" id="SM00042">
    <property type="entry name" value="CUB"/>
    <property type="match status" value="1"/>
</dbReference>
<evidence type="ECO:0000313" key="5">
    <source>
        <dbReference type="EMBL" id="OXA46136.1"/>
    </source>
</evidence>
<dbReference type="OrthoDB" id="10059102at2759"/>
<dbReference type="PROSITE" id="PS50240">
    <property type="entry name" value="TRYPSIN_DOM"/>
    <property type="match status" value="1"/>
</dbReference>
<evidence type="ECO:0000313" key="6">
    <source>
        <dbReference type="Proteomes" id="UP000198287"/>
    </source>
</evidence>
<dbReference type="Pfam" id="PF00431">
    <property type="entry name" value="CUB"/>
    <property type="match status" value="1"/>
</dbReference>